<keyword evidence="4" id="KW-1185">Reference proteome</keyword>
<reference evidence="3 4" key="1">
    <citation type="submission" date="2019-04" db="EMBL/GenBank/DDBJ databases">
        <authorList>
            <person name="Li M."/>
        </authorList>
    </citation>
    <scope>NUCLEOTIDE SEQUENCE [LARGE SCALE GENOMIC DNA]</scope>
    <source>
        <strain evidence="3 4">LAM1902</strain>
    </source>
</reference>
<dbReference type="Pfam" id="PF13561">
    <property type="entry name" value="adh_short_C2"/>
    <property type="match status" value="1"/>
</dbReference>
<comment type="caution">
    <text evidence="3">The sequence shown here is derived from an EMBL/GenBank/DDBJ whole genome shotgun (WGS) entry which is preliminary data.</text>
</comment>
<dbReference type="RefSeq" id="WP_138526125.1">
    <property type="nucleotide sequence ID" value="NZ_SWDV01000041.1"/>
</dbReference>
<dbReference type="GO" id="GO:0016491">
    <property type="term" value="F:oxidoreductase activity"/>
    <property type="evidence" value="ECO:0007669"/>
    <property type="project" value="UniProtKB-KW"/>
</dbReference>
<proteinExistence type="inferred from homology"/>
<organism evidence="3 4">
    <name type="scientific">Pseudomonas nicosulfuronedens</name>
    <dbReference type="NCBI Taxonomy" id="2571105"/>
    <lineage>
        <taxon>Bacteria</taxon>
        <taxon>Pseudomonadati</taxon>
        <taxon>Pseudomonadota</taxon>
        <taxon>Gammaproteobacteria</taxon>
        <taxon>Pseudomonadales</taxon>
        <taxon>Pseudomonadaceae</taxon>
        <taxon>Pseudomonas</taxon>
    </lineage>
</organism>
<accession>A0A5R9QNT5</accession>
<dbReference type="Proteomes" id="UP000306635">
    <property type="component" value="Unassembled WGS sequence"/>
</dbReference>
<dbReference type="InterPro" id="IPR002347">
    <property type="entry name" value="SDR_fam"/>
</dbReference>
<evidence type="ECO:0000313" key="4">
    <source>
        <dbReference type="Proteomes" id="UP000306635"/>
    </source>
</evidence>
<comment type="similarity">
    <text evidence="1">Belongs to the short-chain dehydrogenases/reductases (SDR) family.</text>
</comment>
<dbReference type="SUPFAM" id="SSF51735">
    <property type="entry name" value="NAD(P)-binding Rossmann-fold domains"/>
    <property type="match status" value="1"/>
</dbReference>
<dbReference type="GeneID" id="300408993"/>
<dbReference type="InterPro" id="IPR036291">
    <property type="entry name" value="NAD(P)-bd_dom_sf"/>
</dbReference>
<name>A0A5R9QNT5_9PSED</name>
<dbReference type="OrthoDB" id="7186425at2"/>
<dbReference type="EMBL" id="SWDV01000041">
    <property type="protein sequence ID" value="TLX71324.1"/>
    <property type="molecule type" value="Genomic_DNA"/>
</dbReference>
<dbReference type="PANTHER" id="PTHR43669:SF3">
    <property type="entry name" value="ALCOHOL DEHYDROGENASE, PUTATIVE (AFU_ORTHOLOGUE AFUA_3G03445)-RELATED"/>
    <property type="match status" value="1"/>
</dbReference>
<evidence type="ECO:0000256" key="1">
    <source>
        <dbReference type="ARBA" id="ARBA00006484"/>
    </source>
</evidence>
<evidence type="ECO:0000256" key="2">
    <source>
        <dbReference type="ARBA" id="ARBA00023002"/>
    </source>
</evidence>
<evidence type="ECO:0000313" key="3">
    <source>
        <dbReference type="EMBL" id="TLX71324.1"/>
    </source>
</evidence>
<dbReference type="PANTHER" id="PTHR43669">
    <property type="entry name" value="5-KETO-D-GLUCONATE 5-REDUCTASE"/>
    <property type="match status" value="1"/>
</dbReference>
<protein>
    <submittedName>
        <fullName evidence="3">SDR family oxidoreductase</fullName>
    </submittedName>
</protein>
<keyword evidence="2" id="KW-0560">Oxidoreductase</keyword>
<sequence>MTGKECMAPSLAGRRVLIATPGCWALEGLCAGMQGQGAECRQLASEGDFLSLSTIQSAFDAALRELGGLDALVLAVGSSLNRQPRPLVSLSVGEWQSACLDPLRTTRHCLQAAWRTLGGRPARIVLVGPNLALTGAAGLTALSVLSEGQRGLMKSAARQWGGQGIQLNWLGVDSQVFASELGAGMLAQSPEMGTPVPALGYTPDLATGVLESLALLIGAHAFTGASIPVDGGFWMVP</sequence>
<gene>
    <name evidence="3" type="ORF">FAS41_25430</name>
</gene>
<dbReference type="Gene3D" id="3.40.50.720">
    <property type="entry name" value="NAD(P)-binding Rossmann-like Domain"/>
    <property type="match status" value="1"/>
</dbReference>
<dbReference type="AlphaFoldDB" id="A0A5R9QNT5"/>